<evidence type="ECO:0000256" key="1">
    <source>
        <dbReference type="ARBA" id="ARBA00000085"/>
    </source>
</evidence>
<keyword evidence="6" id="KW-0808">Transferase</keyword>
<dbReference type="PANTHER" id="PTHR43711">
    <property type="entry name" value="TWO-COMPONENT HISTIDINE KINASE"/>
    <property type="match status" value="1"/>
</dbReference>
<dbReference type="FunFam" id="3.30.565.10:FF:000006">
    <property type="entry name" value="Sensor histidine kinase WalK"/>
    <property type="match status" value="1"/>
</dbReference>
<dbReference type="InterPro" id="IPR003594">
    <property type="entry name" value="HATPase_dom"/>
</dbReference>
<keyword evidence="10" id="KW-0902">Two-component regulatory system</keyword>
<dbReference type="CDD" id="cd00082">
    <property type="entry name" value="HisKA"/>
    <property type="match status" value="1"/>
</dbReference>
<dbReference type="EMBL" id="SKFG01000015">
    <property type="protein sequence ID" value="TCZ75968.1"/>
    <property type="molecule type" value="Genomic_DNA"/>
</dbReference>
<keyword evidence="11 12" id="KW-0472">Membrane</keyword>
<evidence type="ECO:0000256" key="8">
    <source>
        <dbReference type="ARBA" id="ARBA00022777"/>
    </source>
</evidence>
<evidence type="ECO:0000256" key="9">
    <source>
        <dbReference type="ARBA" id="ARBA00022840"/>
    </source>
</evidence>
<keyword evidence="16" id="KW-1185">Reference proteome</keyword>
<comment type="catalytic activity">
    <reaction evidence="1">
        <text>ATP + protein L-histidine = ADP + protein N-phospho-L-histidine.</text>
        <dbReference type="EC" id="2.7.13.3"/>
    </reaction>
</comment>
<evidence type="ECO:0000256" key="5">
    <source>
        <dbReference type="ARBA" id="ARBA00022553"/>
    </source>
</evidence>
<dbReference type="Gene3D" id="3.30.565.10">
    <property type="entry name" value="Histidine kinase-like ATPase, C-terminal domain"/>
    <property type="match status" value="1"/>
</dbReference>
<evidence type="ECO:0000256" key="10">
    <source>
        <dbReference type="ARBA" id="ARBA00023012"/>
    </source>
</evidence>
<keyword evidence="12" id="KW-0812">Transmembrane</keyword>
<dbReference type="PROSITE" id="PS50109">
    <property type="entry name" value="HIS_KIN"/>
    <property type="match status" value="1"/>
</dbReference>
<dbReference type="InterPro" id="IPR050736">
    <property type="entry name" value="Sensor_HK_Regulatory"/>
</dbReference>
<dbReference type="SUPFAM" id="SSF55874">
    <property type="entry name" value="ATPase domain of HSP90 chaperone/DNA topoisomerase II/histidine kinase"/>
    <property type="match status" value="1"/>
</dbReference>
<keyword evidence="9" id="KW-0067">ATP-binding</keyword>
<dbReference type="InterPro" id="IPR036890">
    <property type="entry name" value="HATPase_C_sf"/>
</dbReference>
<evidence type="ECO:0000256" key="7">
    <source>
        <dbReference type="ARBA" id="ARBA00022741"/>
    </source>
</evidence>
<dbReference type="SUPFAM" id="SSF47384">
    <property type="entry name" value="Homodimeric domain of signal transducing histidine kinase"/>
    <property type="match status" value="1"/>
</dbReference>
<dbReference type="OrthoDB" id="335833at2"/>
<dbReference type="GO" id="GO:0005524">
    <property type="term" value="F:ATP binding"/>
    <property type="evidence" value="ECO:0007669"/>
    <property type="project" value="UniProtKB-KW"/>
</dbReference>
<dbReference type="Pfam" id="PF00512">
    <property type="entry name" value="HisKA"/>
    <property type="match status" value="1"/>
</dbReference>
<dbReference type="CDD" id="cd00075">
    <property type="entry name" value="HATPase"/>
    <property type="match status" value="1"/>
</dbReference>
<evidence type="ECO:0000256" key="4">
    <source>
        <dbReference type="ARBA" id="ARBA00022475"/>
    </source>
</evidence>
<dbReference type="GO" id="GO:0005886">
    <property type="term" value="C:plasma membrane"/>
    <property type="evidence" value="ECO:0007669"/>
    <property type="project" value="UniProtKB-SubCell"/>
</dbReference>
<protein>
    <recommendedName>
        <fullName evidence="3">histidine kinase</fullName>
        <ecNumber evidence="3">2.7.13.3</ecNumber>
    </recommendedName>
</protein>
<evidence type="ECO:0000256" key="2">
    <source>
        <dbReference type="ARBA" id="ARBA00004651"/>
    </source>
</evidence>
<evidence type="ECO:0000313" key="15">
    <source>
        <dbReference type="EMBL" id="TCZ75968.1"/>
    </source>
</evidence>
<accession>A0A4R4EDA8</accession>
<dbReference type="Gene3D" id="6.10.340.10">
    <property type="match status" value="1"/>
</dbReference>
<keyword evidence="12" id="KW-1133">Transmembrane helix</keyword>
<dbReference type="InterPro" id="IPR003661">
    <property type="entry name" value="HisK_dim/P_dom"/>
</dbReference>
<sequence>MYVSRWLKKWIWAVCLCLVIVISCGAYIIWIGKEDNVQTNYVINQVRIKVNDMMLFLEENHKTIATDATLQQNLLKMSENSGARLLFAQLDGRVIFNSAPETKVQTIDLRTSLHYDLYDSKVDKDLFKIAFPVINPETQTQIGNAIFTLPAALVIPKQSHHALLFTLLLMVTCLLLVFILLWFLRRKINNDTIRPIQKLKYYSEAILKGDYEHKAEYGRMDEIGEVYAMFEQMRLEIIHLNKRRDEQDKAQKELVSNLSHELKTPLTTINAYLEAIRAGICPDMESVMEYIQVMQTNTHKMTVLLDDLLLHALKELGQISVHRTEQYSKEILLQILKPMGHNVRTSGIIFIEPAEIPNVLINVDANRLEQVISNLIANALKHTSPGDSIRISIEQELERLIITISDTGKGILPQDMPFIFERYFKGHAGGGAAKAKNEGSGLGLSICKYIIEAHKGSISFKSTPGQGTTFYFSIPLC</sequence>
<evidence type="ECO:0000259" key="14">
    <source>
        <dbReference type="PROSITE" id="PS50885"/>
    </source>
</evidence>
<evidence type="ECO:0000256" key="11">
    <source>
        <dbReference type="ARBA" id="ARBA00023136"/>
    </source>
</evidence>
<feature type="domain" description="Histidine kinase" evidence="13">
    <location>
        <begin position="257"/>
        <end position="477"/>
    </location>
</feature>
<dbReference type="GO" id="GO:0000155">
    <property type="term" value="F:phosphorelay sensor kinase activity"/>
    <property type="evidence" value="ECO:0007669"/>
    <property type="project" value="InterPro"/>
</dbReference>
<dbReference type="Pfam" id="PF02518">
    <property type="entry name" value="HATPase_c"/>
    <property type="match status" value="1"/>
</dbReference>
<feature type="transmembrane region" description="Helical" evidence="12">
    <location>
        <begin position="162"/>
        <end position="184"/>
    </location>
</feature>
<dbReference type="PRINTS" id="PR00344">
    <property type="entry name" value="BCTRLSENSOR"/>
</dbReference>
<evidence type="ECO:0000256" key="3">
    <source>
        <dbReference type="ARBA" id="ARBA00012438"/>
    </source>
</evidence>
<dbReference type="EC" id="2.7.13.3" evidence="3"/>
<dbReference type="Gene3D" id="1.10.287.130">
    <property type="match status" value="1"/>
</dbReference>
<name>A0A4R4EDA8_9BACL</name>
<gene>
    <name evidence="15" type="ORF">E0485_15305</name>
</gene>
<evidence type="ECO:0000256" key="12">
    <source>
        <dbReference type="SAM" id="Phobius"/>
    </source>
</evidence>
<dbReference type="PANTHER" id="PTHR43711:SF1">
    <property type="entry name" value="HISTIDINE KINASE 1"/>
    <property type="match status" value="1"/>
</dbReference>
<dbReference type="SMART" id="SM00388">
    <property type="entry name" value="HisKA"/>
    <property type="match status" value="1"/>
</dbReference>
<dbReference type="SUPFAM" id="SSF158472">
    <property type="entry name" value="HAMP domain-like"/>
    <property type="match status" value="1"/>
</dbReference>
<organism evidence="15 16">
    <name type="scientific">Paenibacillus albiflavus</name>
    <dbReference type="NCBI Taxonomy" id="2545760"/>
    <lineage>
        <taxon>Bacteria</taxon>
        <taxon>Bacillati</taxon>
        <taxon>Bacillota</taxon>
        <taxon>Bacilli</taxon>
        <taxon>Bacillales</taxon>
        <taxon>Paenibacillaceae</taxon>
        <taxon>Paenibacillus</taxon>
    </lineage>
</organism>
<comment type="subcellular location">
    <subcellularLocation>
        <location evidence="2">Cell membrane</location>
        <topology evidence="2">Multi-pass membrane protein</topology>
    </subcellularLocation>
</comment>
<evidence type="ECO:0000313" key="16">
    <source>
        <dbReference type="Proteomes" id="UP000295418"/>
    </source>
</evidence>
<dbReference type="PROSITE" id="PS51257">
    <property type="entry name" value="PROKAR_LIPOPROTEIN"/>
    <property type="match status" value="1"/>
</dbReference>
<evidence type="ECO:0000256" key="6">
    <source>
        <dbReference type="ARBA" id="ARBA00022679"/>
    </source>
</evidence>
<dbReference type="InterPro" id="IPR005467">
    <property type="entry name" value="His_kinase_dom"/>
</dbReference>
<dbReference type="PROSITE" id="PS50885">
    <property type="entry name" value="HAMP"/>
    <property type="match status" value="1"/>
</dbReference>
<keyword evidence="8 15" id="KW-0418">Kinase</keyword>
<proteinExistence type="predicted"/>
<feature type="domain" description="HAMP" evidence="14">
    <location>
        <begin position="190"/>
        <end position="242"/>
    </location>
</feature>
<dbReference type="InterPro" id="IPR004358">
    <property type="entry name" value="Sig_transdc_His_kin-like_C"/>
</dbReference>
<dbReference type="CDD" id="cd06225">
    <property type="entry name" value="HAMP"/>
    <property type="match status" value="1"/>
</dbReference>
<reference evidence="15 16" key="1">
    <citation type="submission" date="2019-03" db="EMBL/GenBank/DDBJ databases">
        <authorList>
            <person name="Kim M.K.M."/>
        </authorList>
    </citation>
    <scope>NUCLEOTIDE SEQUENCE [LARGE SCALE GENOMIC DNA]</scope>
    <source>
        <strain evidence="15 16">18JY21-1</strain>
    </source>
</reference>
<dbReference type="Proteomes" id="UP000295418">
    <property type="component" value="Unassembled WGS sequence"/>
</dbReference>
<keyword evidence="7" id="KW-0547">Nucleotide-binding</keyword>
<dbReference type="SMART" id="SM00387">
    <property type="entry name" value="HATPase_c"/>
    <property type="match status" value="1"/>
</dbReference>
<evidence type="ECO:0000259" key="13">
    <source>
        <dbReference type="PROSITE" id="PS50109"/>
    </source>
</evidence>
<keyword evidence="4" id="KW-1003">Cell membrane</keyword>
<dbReference type="AlphaFoldDB" id="A0A4R4EDA8"/>
<dbReference type="InterPro" id="IPR036097">
    <property type="entry name" value="HisK_dim/P_sf"/>
</dbReference>
<dbReference type="RefSeq" id="WP_132418938.1">
    <property type="nucleotide sequence ID" value="NZ_SKFG01000015.1"/>
</dbReference>
<dbReference type="InterPro" id="IPR003660">
    <property type="entry name" value="HAMP_dom"/>
</dbReference>
<keyword evidence="5" id="KW-0597">Phosphoprotein</keyword>
<feature type="transmembrane region" description="Helical" evidence="12">
    <location>
        <begin position="12"/>
        <end position="32"/>
    </location>
</feature>
<comment type="caution">
    <text evidence="15">The sequence shown here is derived from an EMBL/GenBank/DDBJ whole genome shotgun (WGS) entry which is preliminary data.</text>
</comment>